<dbReference type="InterPro" id="IPR006680">
    <property type="entry name" value="Amidohydro-rel"/>
</dbReference>
<dbReference type="SUPFAM" id="SSF51556">
    <property type="entry name" value="Metallo-dependent hydrolases"/>
    <property type="match status" value="1"/>
</dbReference>
<dbReference type="InterPro" id="IPR032466">
    <property type="entry name" value="Metal_Hydrolase"/>
</dbReference>
<dbReference type="InterPro" id="IPR032465">
    <property type="entry name" value="ACMSD"/>
</dbReference>
<dbReference type="Gene3D" id="3.20.20.140">
    <property type="entry name" value="Metal-dependent hydrolases"/>
    <property type="match status" value="1"/>
</dbReference>
<dbReference type="AlphaFoldDB" id="A0A8H6RNC1"/>
<evidence type="ECO:0000256" key="3">
    <source>
        <dbReference type="RuleBase" id="RU366045"/>
    </source>
</evidence>
<proteinExistence type="inferred from homology"/>
<comment type="similarity">
    <text evidence="3">Belongs to the metallo-dependent hydrolases superfamily.</text>
</comment>
<dbReference type="PANTHER" id="PTHR21240:SF30">
    <property type="entry name" value="AMIDOHYDROLASE-RELATED DOMAIN-CONTAINING PROTEIN-RELATED"/>
    <property type="match status" value="1"/>
</dbReference>
<keyword evidence="2 3" id="KW-0456">Lyase</keyword>
<keyword evidence="6" id="KW-1185">Reference proteome</keyword>
<feature type="domain" description="Amidohydrolase-related" evidence="4">
    <location>
        <begin position="77"/>
        <end position="332"/>
    </location>
</feature>
<dbReference type="GO" id="GO:0005829">
    <property type="term" value="C:cytosol"/>
    <property type="evidence" value="ECO:0007669"/>
    <property type="project" value="TreeGrafter"/>
</dbReference>
<accession>A0A8H6RNC1</accession>
<dbReference type="Proteomes" id="UP000660729">
    <property type="component" value="Unassembled WGS sequence"/>
</dbReference>
<sequence length="333" mass="37785">MSPPSKIITLEEHWCSNHIRQYYKSKSIPDPNDENGVVGMMTPALQEWGPNRLKDLDENNITTQIVSHVSNTIPIDSKTCTLANDDMASQISNNPKGRYKGFAILPMNEPLAAAEEFRRSVKDLGFVGALIDDNTNGRFYDDTCFWPIFATAQDLDVPIYIHLSPNNSTKPLLYDGNYPEAIATALSQFEWGWHSSCAVNFLRMFSAGLFDEYPKLKIVLGHMGEMLPFQFDRIDSITKRFYPAVGVELKRGLRQVWDENVWVTTSGMFSLAPMACLVRQTKKERIMLSVDFPFTRNELGVKFLEALRQDGMVSEEELEGIAWGNAERLLKLE</sequence>
<reference evidence="5" key="1">
    <citation type="submission" date="2020-04" db="EMBL/GenBank/DDBJ databases">
        <title>Draft genome resource of the tomato pathogen Pseudocercospora fuligena.</title>
        <authorList>
            <person name="Zaccaron A."/>
        </authorList>
    </citation>
    <scope>NUCLEOTIDE SEQUENCE</scope>
    <source>
        <strain evidence="5">PF001</strain>
    </source>
</reference>
<comment type="caution">
    <text evidence="5">The sequence shown here is derived from an EMBL/GenBank/DDBJ whole genome shotgun (WGS) entry which is preliminary data.</text>
</comment>
<dbReference type="Pfam" id="PF04909">
    <property type="entry name" value="Amidohydro_2"/>
    <property type="match status" value="1"/>
</dbReference>
<organism evidence="5 6">
    <name type="scientific">Pseudocercospora fuligena</name>
    <dbReference type="NCBI Taxonomy" id="685502"/>
    <lineage>
        <taxon>Eukaryota</taxon>
        <taxon>Fungi</taxon>
        <taxon>Dikarya</taxon>
        <taxon>Ascomycota</taxon>
        <taxon>Pezizomycotina</taxon>
        <taxon>Dothideomycetes</taxon>
        <taxon>Dothideomycetidae</taxon>
        <taxon>Mycosphaerellales</taxon>
        <taxon>Mycosphaerellaceae</taxon>
        <taxon>Pseudocercospora</taxon>
    </lineage>
</organism>
<evidence type="ECO:0000256" key="2">
    <source>
        <dbReference type="ARBA" id="ARBA00023239"/>
    </source>
</evidence>
<dbReference type="GO" id="GO:0016831">
    <property type="term" value="F:carboxy-lyase activity"/>
    <property type="evidence" value="ECO:0007669"/>
    <property type="project" value="UniProtKB-KW"/>
</dbReference>
<dbReference type="PANTHER" id="PTHR21240">
    <property type="entry name" value="2-AMINO-3-CARBOXYLMUCONATE-6-SEMIALDEHYDE DECARBOXYLASE"/>
    <property type="match status" value="1"/>
</dbReference>
<evidence type="ECO:0000313" key="6">
    <source>
        <dbReference type="Proteomes" id="UP000660729"/>
    </source>
</evidence>
<name>A0A8H6RNC1_9PEZI</name>
<dbReference type="OrthoDB" id="432010at2759"/>
<evidence type="ECO:0000256" key="1">
    <source>
        <dbReference type="ARBA" id="ARBA00022793"/>
    </source>
</evidence>
<dbReference type="GO" id="GO:0016787">
    <property type="term" value="F:hydrolase activity"/>
    <property type="evidence" value="ECO:0007669"/>
    <property type="project" value="InterPro"/>
</dbReference>
<dbReference type="EMBL" id="JABCIY010000058">
    <property type="protein sequence ID" value="KAF7194574.1"/>
    <property type="molecule type" value="Genomic_DNA"/>
</dbReference>
<keyword evidence="1 3" id="KW-0210">Decarboxylase</keyword>
<dbReference type="GO" id="GO:0019748">
    <property type="term" value="P:secondary metabolic process"/>
    <property type="evidence" value="ECO:0007669"/>
    <property type="project" value="TreeGrafter"/>
</dbReference>
<protein>
    <submittedName>
        <fullName evidence="5">Decarboxylase orsB</fullName>
    </submittedName>
</protein>
<evidence type="ECO:0000259" key="4">
    <source>
        <dbReference type="Pfam" id="PF04909"/>
    </source>
</evidence>
<gene>
    <name evidence="5" type="ORF">HII31_04080</name>
</gene>
<evidence type="ECO:0000313" key="5">
    <source>
        <dbReference type="EMBL" id="KAF7194574.1"/>
    </source>
</evidence>